<evidence type="ECO:0000256" key="1">
    <source>
        <dbReference type="ARBA" id="ARBA00023015"/>
    </source>
</evidence>
<dbReference type="Pfam" id="PF12833">
    <property type="entry name" value="HTH_18"/>
    <property type="match status" value="1"/>
</dbReference>
<dbReference type="Pfam" id="PF00072">
    <property type="entry name" value="Response_reg"/>
    <property type="match status" value="1"/>
</dbReference>
<evidence type="ECO:0000256" key="4">
    <source>
        <dbReference type="PROSITE-ProRule" id="PRU00169"/>
    </source>
</evidence>
<name>W4Q9L7_9BACI</name>
<dbReference type="PRINTS" id="PR00032">
    <property type="entry name" value="HTHARAC"/>
</dbReference>
<sequence length="249" mass="29048">MFRILVVEDEFWMCEGLKKMVRQLDINFIVADVAHNGKEALEKMKEQTFDLLFADINMPIMDGLQMMGEMENLKYNVPVIIITGFDEFEYARKALRYGAVDYLLKPIKNDELRDVLEHWELEHKKQYGLINNEPKNLEFNNSGADLIQSILQLIEANYMEDLSLSILADQAGYNASYLSRLFKVETGKGFVQYLRDIRMKHACDLLIASKLTIEHISQQVGFLDEKHFRRTFKKDLGMTPGEYRKIYGK</sequence>
<protein>
    <submittedName>
        <fullName evidence="7">Signal transduction response regulator</fullName>
    </submittedName>
</protein>
<accession>W4Q9L7</accession>
<dbReference type="InterPro" id="IPR020449">
    <property type="entry name" value="Tscrpt_reg_AraC-type_HTH"/>
</dbReference>
<dbReference type="PANTHER" id="PTHR43280">
    <property type="entry name" value="ARAC-FAMILY TRANSCRIPTIONAL REGULATOR"/>
    <property type="match status" value="1"/>
</dbReference>
<feature type="modified residue" description="4-aspartylphosphate" evidence="4">
    <location>
        <position position="55"/>
    </location>
</feature>
<organism evidence="7 8">
    <name type="scientific">Halalkalibacter hemicellulosilyticusJCM 9152</name>
    <dbReference type="NCBI Taxonomy" id="1236971"/>
    <lineage>
        <taxon>Bacteria</taxon>
        <taxon>Bacillati</taxon>
        <taxon>Bacillota</taxon>
        <taxon>Bacilli</taxon>
        <taxon>Bacillales</taxon>
        <taxon>Bacillaceae</taxon>
        <taxon>Halalkalibacter</taxon>
    </lineage>
</organism>
<reference evidence="7" key="1">
    <citation type="journal article" date="2014" name="Genome Announc.">
        <title>Draft Genome Sequences of Three Alkaliphilic Bacillus Strains, Bacillus wakoensis JCM 9140T, Bacillus akibai JCM 9157T, and Bacillus hemicellulosilyticus JCM 9152T.</title>
        <authorList>
            <person name="Yuki M."/>
            <person name="Oshima K."/>
            <person name="Suda W."/>
            <person name="Oshida Y."/>
            <person name="Kitamura K."/>
            <person name="Iida T."/>
            <person name="Hattori M."/>
            <person name="Ohkuma M."/>
        </authorList>
    </citation>
    <scope>NUCLEOTIDE SEQUENCE [LARGE SCALE GENOMIC DNA]</scope>
    <source>
        <strain evidence="7">JCM 9152</strain>
    </source>
</reference>
<dbReference type="PROSITE" id="PS50110">
    <property type="entry name" value="RESPONSE_REGULATORY"/>
    <property type="match status" value="1"/>
</dbReference>
<dbReference type="SUPFAM" id="SSF52172">
    <property type="entry name" value="CheY-like"/>
    <property type="match status" value="1"/>
</dbReference>
<evidence type="ECO:0000313" key="8">
    <source>
        <dbReference type="Proteomes" id="UP000018895"/>
    </source>
</evidence>
<dbReference type="SMART" id="SM00342">
    <property type="entry name" value="HTH_ARAC"/>
    <property type="match status" value="1"/>
</dbReference>
<keyword evidence="4" id="KW-0597">Phosphoprotein</keyword>
<feature type="domain" description="HTH araC/xylS-type" evidence="5">
    <location>
        <begin position="148"/>
        <end position="246"/>
    </location>
</feature>
<dbReference type="InterPro" id="IPR018060">
    <property type="entry name" value="HTH_AraC"/>
</dbReference>
<evidence type="ECO:0000259" key="5">
    <source>
        <dbReference type="PROSITE" id="PS01124"/>
    </source>
</evidence>
<dbReference type="GO" id="GO:0000160">
    <property type="term" value="P:phosphorelay signal transduction system"/>
    <property type="evidence" value="ECO:0007669"/>
    <property type="project" value="InterPro"/>
</dbReference>
<dbReference type="RefSeq" id="WP_035339697.1">
    <property type="nucleotide sequence ID" value="NZ_BAUU01000001.1"/>
</dbReference>
<evidence type="ECO:0000256" key="2">
    <source>
        <dbReference type="ARBA" id="ARBA00023125"/>
    </source>
</evidence>
<keyword evidence="8" id="KW-1185">Reference proteome</keyword>
<dbReference type="OrthoDB" id="159632at2"/>
<dbReference type="STRING" id="1236971.JCM9152_80"/>
<dbReference type="PANTHER" id="PTHR43280:SF2">
    <property type="entry name" value="HTH-TYPE TRANSCRIPTIONAL REGULATOR EXSA"/>
    <property type="match status" value="1"/>
</dbReference>
<dbReference type="Proteomes" id="UP000018895">
    <property type="component" value="Unassembled WGS sequence"/>
</dbReference>
<evidence type="ECO:0000313" key="7">
    <source>
        <dbReference type="EMBL" id="GAE28751.1"/>
    </source>
</evidence>
<comment type="caution">
    <text evidence="7">The sequence shown here is derived from an EMBL/GenBank/DDBJ whole genome shotgun (WGS) entry which is preliminary data.</text>
</comment>
<feature type="domain" description="Response regulatory" evidence="6">
    <location>
        <begin position="3"/>
        <end position="120"/>
    </location>
</feature>
<dbReference type="InterPro" id="IPR009057">
    <property type="entry name" value="Homeodomain-like_sf"/>
</dbReference>
<dbReference type="GO" id="GO:0003700">
    <property type="term" value="F:DNA-binding transcription factor activity"/>
    <property type="evidence" value="ECO:0007669"/>
    <property type="project" value="InterPro"/>
</dbReference>
<proteinExistence type="predicted"/>
<dbReference type="Gene3D" id="1.10.10.60">
    <property type="entry name" value="Homeodomain-like"/>
    <property type="match status" value="2"/>
</dbReference>
<dbReference type="SMART" id="SM00448">
    <property type="entry name" value="REC"/>
    <property type="match status" value="1"/>
</dbReference>
<dbReference type="AlphaFoldDB" id="W4Q9L7"/>
<evidence type="ECO:0000259" key="6">
    <source>
        <dbReference type="PROSITE" id="PS50110"/>
    </source>
</evidence>
<keyword evidence="2" id="KW-0238">DNA-binding</keyword>
<dbReference type="EMBL" id="BAUU01000001">
    <property type="protein sequence ID" value="GAE28751.1"/>
    <property type="molecule type" value="Genomic_DNA"/>
</dbReference>
<dbReference type="SUPFAM" id="SSF46689">
    <property type="entry name" value="Homeodomain-like"/>
    <property type="match status" value="2"/>
</dbReference>
<keyword evidence="3" id="KW-0804">Transcription</keyword>
<dbReference type="InterPro" id="IPR011006">
    <property type="entry name" value="CheY-like_superfamily"/>
</dbReference>
<gene>
    <name evidence="7" type="ORF">JCM9152_80</name>
</gene>
<evidence type="ECO:0000256" key="3">
    <source>
        <dbReference type="ARBA" id="ARBA00023163"/>
    </source>
</evidence>
<dbReference type="GO" id="GO:0043565">
    <property type="term" value="F:sequence-specific DNA binding"/>
    <property type="evidence" value="ECO:0007669"/>
    <property type="project" value="InterPro"/>
</dbReference>
<dbReference type="PROSITE" id="PS01124">
    <property type="entry name" value="HTH_ARAC_FAMILY_2"/>
    <property type="match status" value="1"/>
</dbReference>
<dbReference type="Gene3D" id="3.40.50.2300">
    <property type="match status" value="1"/>
</dbReference>
<dbReference type="InterPro" id="IPR001789">
    <property type="entry name" value="Sig_transdc_resp-reg_receiver"/>
</dbReference>
<dbReference type="CDD" id="cd17536">
    <property type="entry name" value="REC_YesN-like"/>
    <property type="match status" value="1"/>
</dbReference>
<keyword evidence="1" id="KW-0805">Transcription regulation</keyword>